<dbReference type="EMBL" id="LT882689">
    <property type="protein sequence ID" value="SMY30036.1"/>
    <property type="molecule type" value="Genomic_DNA"/>
</dbReference>
<feature type="region of interest" description="Disordered" evidence="1">
    <location>
        <begin position="283"/>
        <end position="331"/>
    </location>
</feature>
<feature type="region of interest" description="Disordered" evidence="1">
    <location>
        <begin position="31"/>
        <end position="55"/>
    </location>
</feature>
<accession>A0A1Y6M0A8</accession>
<reference evidence="2 3" key="1">
    <citation type="submission" date="2016-10" db="EMBL/GenBank/DDBJ databases">
        <authorList>
            <person name="Varghese N."/>
        </authorList>
    </citation>
    <scope>NUCLEOTIDE SEQUENCE [LARGE SCALE GENOMIC DNA]</scope>
</reference>
<sequence>MSAGFGSKVGSNSPTALSVWASETDSLCCENEDTGSEMGDGSVDSCSSSPHTLRGNARRDDQIVCRCEIAMSELDDILALLQAALVDWEDPDQLLLRHGYCITVEDILTHAIVPAPLSRNDAKSSLVFNPSPSNQSLIAPLVFRLSELSLSSSSSSVESSGNSSNKELGHMWSSKRNLVELESEVAESSSSEESASESESAEDSFSSQKEFQKPSSSRRNEELSPARRPKRSLAEPTFEAASEESASESESADDASSSEEEFQKPCSSRRSVSRLLFTDRKSDSEESCISRTVSHSPDQPSTPTPSPRTPSSMNRGGLKSILSPSPRSKWKRKRDLNRILESLGGRRGMRCDLMYEKAMCITSQQCEVNILPSTSNGYRLVDVKRNSKTMLQTNGYKPVTREPSTSPILFTTGIVIVQEDPCCLCSPDQDSTPRSSAAD</sequence>
<feature type="compositionally biased region" description="Acidic residues" evidence="1">
    <location>
        <begin position="241"/>
        <end position="260"/>
    </location>
</feature>
<protein>
    <submittedName>
        <fullName evidence="2">Uncharacterized protein</fullName>
    </submittedName>
</protein>
<dbReference type="Proteomes" id="UP000215453">
    <property type="component" value="Chromosome 14"/>
</dbReference>
<evidence type="ECO:0000256" key="1">
    <source>
        <dbReference type="SAM" id="MobiDB-lite"/>
    </source>
</evidence>
<dbReference type="AlphaFoldDB" id="A0A1Y6M0A8"/>
<evidence type="ECO:0000313" key="2">
    <source>
        <dbReference type="EMBL" id="SMY30036.1"/>
    </source>
</evidence>
<organism evidence="2 3">
    <name type="scientific">Zymoseptoria tritici ST99CH_1A5</name>
    <dbReference type="NCBI Taxonomy" id="1276529"/>
    <lineage>
        <taxon>Eukaryota</taxon>
        <taxon>Fungi</taxon>
        <taxon>Dikarya</taxon>
        <taxon>Ascomycota</taxon>
        <taxon>Pezizomycotina</taxon>
        <taxon>Dothideomycetes</taxon>
        <taxon>Dothideomycetidae</taxon>
        <taxon>Mycosphaerellales</taxon>
        <taxon>Mycosphaerellaceae</taxon>
        <taxon>Zymoseptoria</taxon>
    </lineage>
</organism>
<gene>
    <name evidence="2" type="ORF">ZT1A5_G11486</name>
</gene>
<evidence type="ECO:0000313" key="3">
    <source>
        <dbReference type="Proteomes" id="UP000215453"/>
    </source>
</evidence>
<proteinExistence type="predicted"/>
<name>A0A1Y6M0A8_ZYMTR</name>
<feature type="region of interest" description="Disordered" evidence="1">
    <location>
        <begin position="183"/>
        <end position="269"/>
    </location>
</feature>